<evidence type="ECO:0000256" key="7">
    <source>
        <dbReference type="SAM" id="Coils"/>
    </source>
</evidence>
<evidence type="ECO:0000259" key="8">
    <source>
        <dbReference type="Pfam" id="PF02601"/>
    </source>
</evidence>
<dbReference type="Pfam" id="PF13742">
    <property type="entry name" value="tRNA_anti_2"/>
    <property type="match status" value="1"/>
</dbReference>
<evidence type="ECO:0000313" key="11">
    <source>
        <dbReference type="Proteomes" id="UP001056500"/>
    </source>
</evidence>
<comment type="function">
    <text evidence="5">Bidirectionally degrades single-stranded DNA into large acid-insoluble oligonucleotides, which are then degraded further into small acid-soluble oligonucleotides.</text>
</comment>
<keyword evidence="3 5" id="KW-0378">Hydrolase</keyword>
<accession>A0ABY4W9D0</accession>
<evidence type="ECO:0000256" key="5">
    <source>
        <dbReference type="HAMAP-Rule" id="MF_00378"/>
    </source>
</evidence>
<protein>
    <recommendedName>
        <fullName evidence="5">Exodeoxyribonuclease 7 large subunit</fullName>
        <ecNumber evidence="5">3.1.11.6</ecNumber>
    </recommendedName>
    <alternativeName>
        <fullName evidence="5">Exodeoxyribonuclease VII large subunit</fullName>
        <shortName evidence="5">Exonuclease VII large subunit</shortName>
    </alternativeName>
</protein>
<dbReference type="PANTHER" id="PTHR30008">
    <property type="entry name" value="EXODEOXYRIBONUCLEASE 7 LARGE SUBUNIT"/>
    <property type="match status" value="1"/>
</dbReference>
<comment type="catalytic activity">
    <reaction evidence="5 6">
        <text>Exonucleolytic cleavage in either 5'- to 3'- or 3'- to 5'-direction to yield nucleoside 5'-phosphates.</text>
        <dbReference type="EC" id="3.1.11.6"/>
    </reaction>
</comment>
<keyword evidence="4 5" id="KW-0269">Exonuclease</keyword>
<comment type="similarity">
    <text evidence="5 6">Belongs to the XseA family.</text>
</comment>
<keyword evidence="11" id="KW-1185">Reference proteome</keyword>
<comment type="subunit">
    <text evidence="5">Heterooligomer composed of large and small subunits.</text>
</comment>
<dbReference type="EC" id="3.1.11.6" evidence="5"/>
<name>A0ABY4W9D0_9BACL</name>
<feature type="coiled-coil region" evidence="7">
    <location>
        <begin position="304"/>
        <end position="373"/>
    </location>
</feature>
<comment type="subcellular location">
    <subcellularLocation>
        <location evidence="5 6">Cytoplasm</location>
    </subcellularLocation>
</comment>
<evidence type="ECO:0000256" key="3">
    <source>
        <dbReference type="ARBA" id="ARBA00022801"/>
    </source>
</evidence>
<dbReference type="HAMAP" id="MF_00378">
    <property type="entry name" value="Exonuc_7_L"/>
    <property type="match status" value="1"/>
</dbReference>
<dbReference type="InterPro" id="IPR020579">
    <property type="entry name" value="Exonuc_VII_lsu_C"/>
</dbReference>
<dbReference type="InterPro" id="IPR025824">
    <property type="entry name" value="OB-fold_nuc-bd_dom"/>
</dbReference>
<gene>
    <name evidence="5 10" type="primary">xseA</name>
    <name evidence="10" type="ORF">NDK47_15800</name>
</gene>
<dbReference type="GO" id="GO:0008855">
    <property type="term" value="F:exodeoxyribonuclease VII activity"/>
    <property type="evidence" value="ECO:0007669"/>
    <property type="project" value="UniProtKB-EC"/>
</dbReference>
<evidence type="ECO:0000256" key="6">
    <source>
        <dbReference type="RuleBase" id="RU004355"/>
    </source>
</evidence>
<reference evidence="10" key="1">
    <citation type="submission" date="2022-06" db="EMBL/GenBank/DDBJ databases">
        <title>Genome sequencing of Brevibacillus sp. BB3-R1.</title>
        <authorList>
            <person name="Heo J."/>
            <person name="Lee D."/>
            <person name="Won M."/>
            <person name="Han B.-H."/>
            <person name="Hong S.-B."/>
            <person name="Kwon S.-W."/>
        </authorList>
    </citation>
    <scope>NUCLEOTIDE SEQUENCE</scope>
    <source>
        <strain evidence="10">BB3-R1</strain>
    </source>
</reference>
<dbReference type="Proteomes" id="UP001056500">
    <property type="component" value="Chromosome"/>
</dbReference>
<proteinExistence type="inferred from homology"/>
<dbReference type="RefSeq" id="WP_251870718.1">
    <property type="nucleotide sequence ID" value="NZ_CP098755.1"/>
</dbReference>
<dbReference type="CDD" id="cd04489">
    <property type="entry name" value="ExoVII_LU_OBF"/>
    <property type="match status" value="1"/>
</dbReference>
<feature type="domain" description="Exonuclease VII large subunit C-terminal" evidence="8">
    <location>
        <begin position="125"/>
        <end position="439"/>
    </location>
</feature>
<keyword evidence="1 5" id="KW-0963">Cytoplasm</keyword>
<organism evidence="10 11">
    <name type="scientific">Brevibacillus ruminantium</name>
    <dbReference type="NCBI Taxonomy" id="2950604"/>
    <lineage>
        <taxon>Bacteria</taxon>
        <taxon>Bacillati</taxon>
        <taxon>Bacillota</taxon>
        <taxon>Bacilli</taxon>
        <taxon>Bacillales</taxon>
        <taxon>Paenibacillaceae</taxon>
        <taxon>Brevibacillus</taxon>
    </lineage>
</organism>
<sequence>MTNRQIFSVSDLNRCIKQVMEQEPRLQDIWVRGEISNFTHHSSGHMYLTLKDSQSRIKVVMFASYNRFLRFLPKDGTKVIVRGSISAYERDGAYQLYAREMQPDGIGSLYLAFEQLKAKLAAEGLFAAERKRPLPKFPRRVGVVTSPTGAAIRDICTTIRRRYPQAEIILSPAIVQGTEAPASIVSAIHVINSQPDVDVLIVGRGGGSIEELWAFNEEQVARAIAASVIPVISAVGHETDVTIADFVADVRAATPTAAAELAVPHYLEWVERVKQLETRMSRALTGRLQTERKRLEGLVQSYAMRRPKRRVEETEQQLDELTLRMRQAIMQLMKRRAEQYQYLADRVKRYRLSEQLENRRQTIQVNRRRLDERMREQLMKKRMAFSSSVAQLDALSPLKVMQRGYSLVYDAAGQLAKSIQQFAPGEELVIRLTDGSAHARVEQIYRKENPNGAEKDGTRES</sequence>
<dbReference type="InterPro" id="IPR003753">
    <property type="entry name" value="Exonuc_VII_L"/>
</dbReference>
<feature type="domain" description="OB-fold nucleic acid binding" evidence="9">
    <location>
        <begin position="7"/>
        <end position="102"/>
    </location>
</feature>
<dbReference type="Pfam" id="PF02601">
    <property type="entry name" value="Exonuc_VII_L"/>
    <property type="match status" value="1"/>
</dbReference>
<dbReference type="NCBIfam" id="TIGR00237">
    <property type="entry name" value="xseA"/>
    <property type="match status" value="1"/>
</dbReference>
<keyword evidence="2 5" id="KW-0540">Nuclease</keyword>
<evidence type="ECO:0000259" key="9">
    <source>
        <dbReference type="Pfam" id="PF13742"/>
    </source>
</evidence>
<dbReference type="PANTHER" id="PTHR30008:SF0">
    <property type="entry name" value="EXODEOXYRIBONUCLEASE 7 LARGE SUBUNIT"/>
    <property type="match status" value="1"/>
</dbReference>
<evidence type="ECO:0000313" key="10">
    <source>
        <dbReference type="EMBL" id="USG63637.1"/>
    </source>
</evidence>
<evidence type="ECO:0000256" key="2">
    <source>
        <dbReference type="ARBA" id="ARBA00022722"/>
    </source>
</evidence>
<evidence type="ECO:0000256" key="1">
    <source>
        <dbReference type="ARBA" id="ARBA00022490"/>
    </source>
</evidence>
<dbReference type="EMBL" id="CP098755">
    <property type="protein sequence ID" value="USG63637.1"/>
    <property type="molecule type" value="Genomic_DNA"/>
</dbReference>
<keyword evidence="7" id="KW-0175">Coiled coil</keyword>
<evidence type="ECO:0000256" key="4">
    <source>
        <dbReference type="ARBA" id="ARBA00022839"/>
    </source>
</evidence>